<reference evidence="1" key="1">
    <citation type="submission" date="2022-07" db="EMBL/GenBank/DDBJ databases">
        <authorList>
            <person name="Macas J."/>
            <person name="Novak P."/>
            <person name="Neumann P."/>
        </authorList>
    </citation>
    <scope>NUCLEOTIDE SEQUENCE</scope>
</reference>
<evidence type="ECO:0000313" key="2">
    <source>
        <dbReference type="Proteomes" id="UP001152523"/>
    </source>
</evidence>
<name>A0AAV0BY52_9ASTE</name>
<gene>
    <name evidence="1" type="ORF">CEPIT_LOCUS946</name>
</gene>
<evidence type="ECO:0000313" key="1">
    <source>
        <dbReference type="EMBL" id="CAH9056337.1"/>
    </source>
</evidence>
<protein>
    <submittedName>
        <fullName evidence="1">Uncharacterized protein</fullName>
    </submittedName>
</protein>
<proteinExistence type="predicted"/>
<sequence length="197" mass="22421">MPEKVSGINNTLGFHQPLEVLLEISVSPQLRYVVGYIRSSIVVFPQIKIPVVHVRFPRPRGHEWCHVIVHIPNPRHVLCLEGGSAVDAPRGHVLDHAEDSLPVRERDGGFVDLRHPAPVRGEYHERGVLLQHTVPQPLQAFCWNGVISFDEVGFGLEEVLEQRLPFQEIFRREGRRETEDGVHHAFNPARLVAVLFR</sequence>
<dbReference type="AlphaFoldDB" id="A0AAV0BY52"/>
<comment type="caution">
    <text evidence="1">The sequence shown here is derived from an EMBL/GenBank/DDBJ whole genome shotgun (WGS) entry which is preliminary data.</text>
</comment>
<accession>A0AAV0BY52</accession>
<organism evidence="1 2">
    <name type="scientific">Cuscuta epithymum</name>
    <dbReference type="NCBI Taxonomy" id="186058"/>
    <lineage>
        <taxon>Eukaryota</taxon>
        <taxon>Viridiplantae</taxon>
        <taxon>Streptophyta</taxon>
        <taxon>Embryophyta</taxon>
        <taxon>Tracheophyta</taxon>
        <taxon>Spermatophyta</taxon>
        <taxon>Magnoliopsida</taxon>
        <taxon>eudicotyledons</taxon>
        <taxon>Gunneridae</taxon>
        <taxon>Pentapetalae</taxon>
        <taxon>asterids</taxon>
        <taxon>lamiids</taxon>
        <taxon>Solanales</taxon>
        <taxon>Convolvulaceae</taxon>
        <taxon>Cuscuteae</taxon>
        <taxon>Cuscuta</taxon>
        <taxon>Cuscuta subgen. Cuscuta</taxon>
    </lineage>
</organism>
<dbReference type="Proteomes" id="UP001152523">
    <property type="component" value="Unassembled WGS sequence"/>
</dbReference>
<keyword evidence="2" id="KW-1185">Reference proteome</keyword>
<dbReference type="EMBL" id="CAMAPF010000006">
    <property type="protein sequence ID" value="CAH9056337.1"/>
    <property type="molecule type" value="Genomic_DNA"/>
</dbReference>